<dbReference type="InterPro" id="IPR011042">
    <property type="entry name" value="6-blade_b-propeller_TolB-like"/>
</dbReference>
<evidence type="ECO:0000313" key="1">
    <source>
        <dbReference type="EMBL" id="KAH7290334.1"/>
    </source>
</evidence>
<sequence>MSMEGTILFAVVGRTQYGFDIYSVDVPASFDSLRGETVPLTENLLTDGVSVNFNGSFARSEDGREKLLYVSERTGSPQLYINSEKRTPEMGPLHGFPIGEDLGDDGPSGLFFDKPSMHKDKVFFVSTQRGLDRPRECNTAVYSSCLTMGRTIRLTPKGVADFSPSLSPSGKWITVASYEGRGWQGDIHDLHTSIFVFNAEDGSQRRLVAKNGGWPTWADDDTIYFHRKSEDGWWSVYKVSNWAEAGDVVEAQRVTPPCVHAFTPACPTTPAQNWIAVATRRLDSKWRHIEIFDMASGEFIPVTEKLHPERHHYNPFVAAGSRRLGYHRCRDLGAVQDGEDGALFSLRIPRLEAMECPVKSLSLVRMEGFFPSVSPCGRFIAYNRSLAAPLTFSLNIMRRDGSKSWLITEENFFSSVWDPQREGIIYGSMGAIFAPPSASVQLAALHVPMDALTDDVDRVDCKLKVLTRPNTGNNAFPALSPDGKWLVFRSGRAGGEGKNLYIMSAEHGEDAEVRRLTCGEWTDTMPCWSPDGQWIAFSSNMHGVDEGSFGLYMVHPDGTSLHRIQPRSHGVTSSDQNGVHEVVHGRINHVKFSQDGRSIVFTSDLAGISAEPISLPNQFQPYGEIFVSRVDGSELVRLTHNAYEDGTPAWAAVSIKLPPQPQAEGPPLFASSGSEPLTGAFMEPQFLSQVSEEMKFACCVPRQ</sequence>
<comment type="caution">
    <text evidence="1">The sequence shown here is derived from an EMBL/GenBank/DDBJ whole genome shotgun (WGS) entry which is preliminary data.</text>
</comment>
<dbReference type="EMBL" id="CM035435">
    <property type="protein sequence ID" value="KAH7290334.1"/>
    <property type="molecule type" value="Genomic_DNA"/>
</dbReference>
<proteinExistence type="predicted"/>
<gene>
    <name evidence="1" type="ORF">KP509_30G043000</name>
</gene>
<dbReference type="OMA" id="LGGWPRW"/>
<name>A0A8T2R3G9_CERRI</name>
<dbReference type="Gene3D" id="2.120.10.30">
    <property type="entry name" value="TolB, C-terminal domain"/>
    <property type="match status" value="3"/>
</dbReference>
<dbReference type="PANTHER" id="PTHR32161">
    <property type="entry name" value="DPP6 N-TERMINAL DOMAIN-LIKE PROTEIN"/>
    <property type="match status" value="1"/>
</dbReference>
<dbReference type="OrthoDB" id="43744at2759"/>
<keyword evidence="2" id="KW-1185">Reference proteome</keyword>
<reference evidence="1" key="1">
    <citation type="submission" date="2021-08" db="EMBL/GenBank/DDBJ databases">
        <title>WGS assembly of Ceratopteris richardii.</title>
        <authorList>
            <person name="Marchant D.B."/>
            <person name="Chen G."/>
            <person name="Jenkins J."/>
            <person name="Shu S."/>
            <person name="Leebens-Mack J."/>
            <person name="Grimwood J."/>
            <person name="Schmutz J."/>
            <person name="Soltis P."/>
            <person name="Soltis D."/>
            <person name="Chen Z.-H."/>
        </authorList>
    </citation>
    <scope>NUCLEOTIDE SEQUENCE</scope>
    <source>
        <strain evidence="1">Whitten #5841</strain>
        <tissue evidence="1">Leaf</tissue>
    </source>
</reference>
<organism evidence="1 2">
    <name type="scientific">Ceratopteris richardii</name>
    <name type="common">Triangle waterfern</name>
    <dbReference type="NCBI Taxonomy" id="49495"/>
    <lineage>
        <taxon>Eukaryota</taxon>
        <taxon>Viridiplantae</taxon>
        <taxon>Streptophyta</taxon>
        <taxon>Embryophyta</taxon>
        <taxon>Tracheophyta</taxon>
        <taxon>Polypodiopsida</taxon>
        <taxon>Polypodiidae</taxon>
        <taxon>Polypodiales</taxon>
        <taxon>Pteridineae</taxon>
        <taxon>Pteridaceae</taxon>
        <taxon>Parkerioideae</taxon>
        <taxon>Ceratopteris</taxon>
    </lineage>
</organism>
<dbReference type="PANTHER" id="PTHR32161:SF8">
    <property type="entry name" value="DPP6 N-TERMINAL DOMAIN-LIKE PROTEIN"/>
    <property type="match status" value="1"/>
</dbReference>
<evidence type="ECO:0000313" key="2">
    <source>
        <dbReference type="Proteomes" id="UP000825935"/>
    </source>
</evidence>
<accession>A0A8T2R3G9</accession>
<dbReference type="SUPFAM" id="SSF82171">
    <property type="entry name" value="DPP6 N-terminal domain-like"/>
    <property type="match status" value="2"/>
</dbReference>
<protein>
    <submittedName>
        <fullName evidence="1">Uncharacterized protein</fullName>
    </submittedName>
</protein>
<dbReference type="Proteomes" id="UP000825935">
    <property type="component" value="Chromosome 30"/>
</dbReference>
<dbReference type="InterPro" id="IPR011659">
    <property type="entry name" value="WD40"/>
</dbReference>
<dbReference type="Pfam" id="PF07676">
    <property type="entry name" value="PD40"/>
    <property type="match status" value="4"/>
</dbReference>
<dbReference type="AlphaFoldDB" id="A0A8T2R3G9"/>